<dbReference type="Proteomes" id="UP000014254">
    <property type="component" value="Unassembled WGS sequence"/>
</dbReference>
<dbReference type="OrthoDB" id="2250731at2759"/>
<evidence type="ECO:0000313" key="3">
    <source>
        <dbReference type="Proteomes" id="UP000014254"/>
    </source>
</evidence>
<dbReference type="AlphaFoldDB" id="S2JJ69"/>
<proteinExistence type="predicted"/>
<accession>S2JJ69</accession>
<organism evidence="2 3">
    <name type="scientific">Mucor circinelloides f. circinelloides (strain 1006PhL)</name>
    <name type="common">Mucormycosis agent</name>
    <name type="synonym">Calyptromyces circinelloides</name>
    <dbReference type="NCBI Taxonomy" id="1220926"/>
    <lineage>
        <taxon>Eukaryota</taxon>
        <taxon>Fungi</taxon>
        <taxon>Fungi incertae sedis</taxon>
        <taxon>Mucoromycota</taxon>
        <taxon>Mucoromycotina</taxon>
        <taxon>Mucoromycetes</taxon>
        <taxon>Mucorales</taxon>
        <taxon>Mucorineae</taxon>
        <taxon>Mucoraceae</taxon>
        <taxon>Mucor</taxon>
    </lineage>
</organism>
<feature type="region of interest" description="Disordered" evidence="1">
    <location>
        <begin position="65"/>
        <end position="92"/>
    </location>
</feature>
<gene>
    <name evidence="2" type="ORF">HMPREF1544_04665</name>
</gene>
<dbReference type="EMBL" id="KE123949">
    <property type="protein sequence ID" value="EPB88552.1"/>
    <property type="molecule type" value="Genomic_DNA"/>
</dbReference>
<feature type="compositionally biased region" description="Acidic residues" evidence="1">
    <location>
        <begin position="69"/>
        <end position="80"/>
    </location>
</feature>
<dbReference type="InParanoid" id="S2JJ69"/>
<keyword evidence="3" id="KW-1185">Reference proteome</keyword>
<name>S2JJ69_MUCC1</name>
<evidence type="ECO:0000256" key="1">
    <source>
        <dbReference type="SAM" id="MobiDB-lite"/>
    </source>
</evidence>
<sequence length="92" mass="10646">MASNTTVIDNQDQFDHFYSQTTESKDNKNSQIETLIITNAKVSNDQLENLRKHLINLKDLNYTIPAKEDVDDDDDEDSDEGACRCCRNDRYE</sequence>
<protein>
    <submittedName>
        <fullName evidence="2">Uncharacterized protein</fullName>
    </submittedName>
</protein>
<dbReference type="VEuPathDB" id="FungiDB:HMPREF1544_04665"/>
<evidence type="ECO:0000313" key="2">
    <source>
        <dbReference type="EMBL" id="EPB88552.1"/>
    </source>
</evidence>
<reference evidence="3" key="1">
    <citation type="submission" date="2013-05" db="EMBL/GenBank/DDBJ databases">
        <title>The Genome sequence of Mucor circinelloides f. circinelloides 1006PhL.</title>
        <authorList>
            <consortium name="The Broad Institute Genomics Platform"/>
            <person name="Cuomo C."/>
            <person name="Earl A."/>
            <person name="Findley K."/>
            <person name="Lee S.C."/>
            <person name="Walker B."/>
            <person name="Young S."/>
            <person name="Zeng Q."/>
            <person name="Gargeya S."/>
            <person name="Fitzgerald M."/>
            <person name="Haas B."/>
            <person name="Abouelleil A."/>
            <person name="Allen A.W."/>
            <person name="Alvarado L."/>
            <person name="Arachchi H.M."/>
            <person name="Berlin A.M."/>
            <person name="Chapman S.B."/>
            <person name="Gainer-Dewar J."/>
            <person name="Goldberg J."/>
            <person name="Griggs A."/>
            <person name="Gujja S."/>
            <person name="Hansen M."/>
            <person name="Howarth C."/>
            <person name="Imamovic A."/>
            <person name="Ireland A."/>
            <person name="Larimer J."/>
            <person name="McCowan C."/>
            <person name="Murphy C."/>
            <person name="Pearson M."/>
            <person name="Poon T.W."/>
            <person name="Priest M."/>
            <person name="Roberts A."/>
            <person name="Saif S."/>
            <person name="Shea T."/>
            <person name="Sisk P."/>
            <person name="Sykes S."/>
            <person name="Wortman J."/>
            <person name="Nusbaum C."/>
            <person name="Birren B."/>
        </authorList>
    </citation>
    <scope>NUCLEOTIDE SEQUENCE [LARGE SCALE GENOMIC DNA]</scope>
    <source>
        <strain evidence="3">1006PhL</strain>
    </source>
</reference>